<evidence type="ECO:0000313" key="1">
    <source>
        <dbReference type="EMBL" id="GII52821.1"/>
    </source>
</evidence>
<name>A0A8J3XUM9_9ACTN</name>
<dbReference type="RefSeq" id="WP_377355278.1">
    <property type="nucleotide sequence ID" value="NZ_JBHLUG010000031.1"/>
</dbReference>
<proteinExistence type="predicted"/>
<reference evidence="1" key="1">
    <citation type="submission" date="2021-01" db="EMBL/GenBank/DDBJ databases">
        <title>Whole genome shotgun sequence of Planotetraspora thailandica NBRC 104271.</title>
        <authorList>
            <person name="Komaki H."/>
            <person name="Tamura T."/>
        </authorList>
    </citation>
    <scope>NUCLEOTIDE SEQUENCE</scope>
    <source>
        <strain evidence="1">NBRC 104271</strain>
    </source>
</reference>
<evidence type="ECO:0000313" key="2">
    <source>
        <dbReference type="Proteomes" id="UP000605992"/>
    </source>
</evidence>
<organism evidence="1 2">
    <name type="scientific">Planotetraspora thailandica</name>
    <dbReference type="NCBI Taxonomy" id="487172"/>
    <lineage>
        <taxon>Bacteria</taxon>
        <taxon>Bacillati</taxon>
        <taxon>Actinomycetota</taxon>
        <taxon>Actinomycetes</taxon>
        <taxon>Streptosporangiales</taxon>
        <taxon>Streptosporangiaceae</taxon>
        <taxon>Planotetraspora</taxon>
    </lineage>
</organism>
<dbReference type="AlphaFoldDB" id="A0A8J3XUM9"/>
<dbReference type="EMBL" id="BOOR01000007">
    <property type="protein sequence ID" value="GII52821.1"/>
    <property type="molecule type" value="Genomic_DNA"/>
</dbReference>
<comment type="caution">
    <text evidence="1">The sequence shown here is derived from an EMBL/GenBank/DDBJ whole genome shotgun (WGS) entry which is preliminary data.</text>
</comment>
<keyword evidence="2" id="KW-1185">Reference proteome</keyword>
<sequence length="94" mass="10306">MATDPEQAIEHLEKLAGELEARRFAVRVHALPGLTPHLNVINVAAPVLTEKVFAAPGSDGIWAFHFPWPQLIAPVHDVSVAADRIERVLAEVDR</sequence>
<gene>
    <name evidence="1" type="ORF">Pth03_12100</name>
</gene>
<protein>
    <submittedName>
        <fullName evidence="1">Uncharacterized protein</fullName>
    </submittedName>
</protein>
<dbReference type="Proteomes" id="UP000605992">
    <property type="component" value="Unassembled WGS sequence"/>
</dbReference>
<accession>A0A8J3XUM9</accession>